<protein>
    <submittedName>
        <fullName evidence="1">Uncharacterized protein</fullName>
    </submittedName>
</protein>
<accession>A0A1G8L7P8</accession>
<dbReference type="EMBL" id="FNCY01000021">
    <property type="protein sequence ID" value="SDI51683.1"/>
    <property type="molecule type" value="Genomic_DNA"/>
</dbReference>
<dbReference type="OrthoDB" id="8720307at2"/>
<keyword evidence="2" id="KW-1185">Reference proteome</keyword>
<organism evidence="1 2">
    <name type="scientific">Propionivibrio dicarboxylicus</name>
    <dbReference type="NCBI Taxonomy" id="83767"/>
    <lineage>
        <taxon>Bacteria</taxon>
        <taxon>Pseudomonadati</taxon>
        <taxon>Pseudomonadota</taxon>
        <taxon>Betaproteobacteria</taxon>
        <taxon>Rhodocyclales</taxon>
        <taxon>Rhodocyclaceae</taxon>
        <taxon>Propionivibrio</taxon>
    </lineage>
</organism>
<gene>
    <name evidence="1" type="ORF">SAMN05660652_03565</name>
</gene>
<proteinExistence type="predicted"/>
<dbReference type="AlphaFoldDB" id="A0A1G8L7P8"/>
<sequence>MRNLVVITSAFVLFGCAAPNTGITEINPNHYMYAKQDWMSWSGATVKVEMFKEAAEFCKAKGKKMEILGQSSQDAAAYTSSAGAEIQFQCI</sequence>
<name>A0A1G8L7P8_9RHOO</name>
<reference evidence="1 2" key="1">
    <citation type="submission" date="2016-10" db="EMBL/GenBank/DDBJ databases">
        <authorList>
            <person name="de Groot N.N."/>
        </authorList>
    </citation>
    <scope>NUCLEOTIDE SEQUENCE [LARGE SCALE GENOMIC DNA]</scope>
    <source>
        <strain evidence="1 2">DSM 5885</strain>
    </source>
</reference>
<evidence type="ECO:0000313" key="1">
    <source>
        <dbReference type="EMBL" id="SDI51683.1"/>
    </source>
</evidence>
<dbReference type="RefSeq" id="WP_091939670.1">
    <property type="nucleotide sequence ID" value="NZ_FNCY01000021.1"/>
</dbReference>
<dbReference type="Proteomes" id="UP000198607">
    <property type="component" value="Unassembled WGS sequence"/>
</dbReference>
<evidence type="ECO:0000313" key="2">
    <source>
        <dbReference type="Proteomes" id="UP000198607"/>
    </source>
</evidence>
<dbReference type="PROSITE" id="PS51257">
    <property type="entry name" value="PROKAR_LIPOPROTEIN"/>
    <property type="match status" value="1"/>
</dbReference>